<dbReference type="AlphaFoldDB" id="C8XJ76"/>
<dbReference type="SUPFAM" id="SSF143865">
    <property type="entry name" value="CorA soluble domain-like"/>
    <property type="match status" value="1"/>
</dbReference>
<evidence type="ECO:0000256" key="6">
    <source>
        <dbReference type="ARBA" id="ARBA00022842"/>
    </source>
</evidence>
<comment type="similarity">
    <text evidence="2 12">Belongs to the CorA metal ion transporter (MIT) (TC 1.A.35) family.</text>
</comment>
<keyword evidence="4 12" id="KW-1003">Cell membrane</keyword>
<comment type="catalytic activity">
    <reaction evidence="10">
        <text>Mg(2+)(in) = Mg(2+)(out)</text>
        <dbReference type="Rhea" id="RHEA:29827"/>
        <dbReference type="ChEBI" id="CHEBI:18420"/>
    </reaction>
</comment>
<organism evidence="14 15">
    <name type="scientific">Nakamurella multipartita (strain ATCC 700099 / DSM 44233 / CIP 104796 / JCM 9543 / NBRC 105858 / Y-104)</name>
    <name type="common">Microsphaera multipartita</name>
    <dbReference type="NCBI Taxonomy" id="479431"/>
    <lineage>
        <taxon>Bacteria</taxon>
        <taxon>Bacillati</taxon>
        <taxon>Actinomycetota</taxon>
        <taxon>Actinomycetes</taxon>
        <taxon>Nakamurellales</taxon>
        <taxon>Nakamurellaceae</taxon>
        <taxon>Nakamurella</taxon>
    </lineage>
</organism>
<dbReference type="PANTHER" id="PTHR46494:SF1">
    <property type="entry name" value="CORA FAMILY METAL ION TRANSPORTER (EUROFUNG)"/>
    <property type="match status" value="1"/>
</dbReference>
<evidence type="ECO:0000256" key="9">
    <source>
        <dbReference type="ARBA" id="ARBA00023136"/>
    </source>
</evidence>
<dbReference type="PANTHER" id="PTHR46494">
    <property type="entry name" value="CORA FAMILY METAL ION TRANSPORTER (EUROFUNG)"/>
    <property type="match status" value="1"/>
</dbReference>
<protein>
    <recommendedName>
        <fullName evidence="12">Magnesium transport protein CorA</fullName>
    </recommendedName>
</protein>
<reference evidence="14 15" key="2">
    <citation type="journal article" date="2010" name="Stand. Genomic Sci.">
        <title>Complete genome sequence of Nakamurella multipartita type strain (Y-104).</title>
        <authorList>
            <person name="Tice H."/>
            <person name="Mayilraj S."/>
            <person name="Sims D."/>
            <person name="Lapidus A."/>
            <person name="Nolan M."/>
            <person name="Lucas S."/>
            <person name="Glavina Del Rio T."/>
            <person name="Copeland A."/>
            <person name="Cheng J.F."/>
            <person name="Meincke L."/>
            <person name="Bruce D."/>
            <person name="Goodwin L."/>
            <person name="Pitluck S."/>
            <person name="Ivanova N."/>
            <person name="Mavromatis K."/>
            <person name="Ovchinnikova G."/>
            <person name="Pati A."/>
            <person name="Chen A."/>
            <person name="Palaniappan K."/>
            <person name="Land M."/>
            <person name="Hauser L."/>
            <person name="Chang Y.J."/>
            <person name="Jeffries C.D."/>
            <person name="Detter J.C."/>
            <person name="Brettin T."/>
            <person name="Rohde M."/>
            <person name="Goker M."/>
            <person name="Bristow J."/>
            <person name="Eisen J.A."/>
            <person name="Markowitz V."/>
            <person name="Hugenholtz P."/>
            <person name="Kyrpides N.C."/>
            <person name="Klenk H.P."/>
            <person name="Chen F."/>
        </authorList>
    </citation>
    <scope>NUCLEOTIDE SEQUENCE [LARGE SCALE GENOMIC DNA]</scope>
    <source>
        <strain evidence="15">ATCC 700099 / DSM 44233 / CIP 104796 / JCM 9543 / NBRC 105858 / Y-104</strain>
    </source>
</reference>
<evidence type="ECO:0000256" key="12">
    <source>
        <dbReference type="RuleBase" id="RU362010"/>
    </source>
</evidence>
<gene>
    <name evidence="12" type="primary">corA</name>
    <name evidence="14" type="ordered locus">Namu_2163</name>
</gene>
<dbReference type="RefSeq" id="WP_015747433.1">
    <property type="nucleotide sequence ID" value="NC_013235.1"/>
</dbReference>
<keyword evidence="5 12" id="KW-0812">Transmembrane</keyword>
<evidence type="ECO:0000313" key="14">
    <source>
        <dbReference type="EMBL" id="ACV78541.1"/>
    </source>
</evidence>
<dbReference type="Gene3D" id="1.20.58.340">
    <property type="entry name" value="Magnesium transport protein CorA, transmembrane region"/>
    <property type="match status" value="2"/>
</dbReference>
<dbReference type="Proteomes" id="UP000002218">
    <property type="component" value="Chromosome"/>
</dbReference>
<keyword evidence="7 12" id="KW-1133">Transmembrane helix</keyword>
<evidence type="ECO:0000256" key="8">
    <source>
        <dbReference type="ARBA" id="ARBA00023065"/>
    </source>
</evidence>
<reference evidence="15" key="1">
    <citation type="submission" date="2009-09" db="EMBL/GenBank/DDBJ databases">
        <title>The complete genome of Nakamurella multipartita DSM 44233.</title>
        <authorList>
            <consortium name="US DOE Joint Genome Institute (JGI-PGF)"/>
            <person name="Lucas S."/>
            <person name="Copeland A."/>
            <person name="Lapidus A."/>
            <person name="Glavina del Rio T."/>
            <person name="Dalin E."/>
            <person name="Tice H."/>
            <person name="Bruce D."/>
            <person name="Goodwin L."/>
            <person name="Pitluck S."/>
            <person name="Kyrpides N."/>
            <person name="Mavromatis K."/>
            <person name="Ivanova N."/>
            <person name="Ovchinnikova G."/>
            <person name="Sims D."/>
            <person name="Meincke L."/>
            <person name="Brettin T."/>
            <person name="Detter J.C."/>
            <person name="Han C."/>
            <person name="Larimer F."/>
            <person name="Land M."/>
            <person name="Hauser L."/>
            <person name="Markowitz V."/>
            <person name="Cheng J.-F."/>
            <person name="Hugenholtz P."/>
            <person name="Woyke T."/>
            <person name="Wu D."/>
            <person name="Klenk H.-P."/>
            <person name="Eisen J.A."/>
        </authorList>
    </citation>
    <scope>NUCLEOTIDE SEQUENCE [LARGE SCALE GENOMIC DNA]</scope>
    <source>
        <strain evidence="15">ATCC 700099 / DSM 44233 / CIP 104796 / JCM 9543 / NBRC 105858 / Y-104</strain>
    </source>
</reference>
<dbReference type="STRING" id="479431.Namu_2163"/>
<evidence type="ECO:0000256" key="2">
    <source>
        <dbReference type="ARBA" id="ARBA00009765"/>
    </source>
</evidence>
<dbReference type="FunFam" id="1.20.58.340:FF:000004">
    <property type="entry name" value="Magnesium transport protein CorA"/>
    <property type="match status" value="1"/>
</dbReference>
<dbReference type="InterPro" id="IPR004488">
    <property type="entry name" value="Mg/Co-transport_prot_CorA"/>
</dbReference>
<evidence type="ECO:0000256" key="13">
    <source>
        <dbReference type="SAM" id="MobiDB-lite"/>
    </source>
</evidence>
<sequence length="358" mass="39766">MPVLPSLPILRPQRHRPPTPDGHDTQHAEAIVDCAAYINGQRVRECGDPTRAIARVRTEGRGFVWIGLHEPGEDEMAFLADLLGLHELAVEDAVQAYQRPKMDTYDNSLFMVLKTVAYVEHTAGNASQIVQDGEIMIFLGPDYIVTVRHGAHSQLRTVRAGLEADPDQLAIGPAAVMHAIADHIVDEYLSVVEAVEDDIDEMENSVFTPNRPVDIEQIYLLKREILGLRRAVSPLMPAMRSLAGTTTDLMPKKIRSYVRDVEDHLSVVADRVSTFDEMLTTLVNAALAEVTTRQNEDMRKISAWAAIALVPTAIAGIYGMNFENMPELSWTYGYPMALGVIIGLCGTLYLLLRRRGWL</sequence>
<keyword evidence="6 12" id="KW-0460">Magnesium</keyword>
<dbReference type="InterPro" id="IPR045863">
    <property type="entry name" value="CorA_TM1_TM2"/>
</dbReference>
<evidence type="ECO:0000256" key="10">
    <source>
        <dbReference type="ARBA" id="ARBA00034269"/>
    </source>
</evidence>
<dbReference type="InterPro" id="IPR002523">
    <property type="entry name" value="MgTranspt_CorA/ZnTranspt_ZntB"/>
</dbReference>
<dbReference type="InParanoid" id="C8XJ76"/>
<evidence type="ECO:0000256" key="4">
    <source>
        <dbReference type="ARBA" id="ARBA00022475"/>
    </source>
</evidence>
<dbReference type="KEGG" id="nml:Namu_2163"/>
<accession>C8XJ76</accession>
<evidence type="ECO:0000256" key="3">
    <source>
        <dbReference type="ARBA" id="ARBA00022448"/>
    </source>
</evidence>
<name>C8XJ76_NAKMY</name>
<evidence type="ECO:0000256" key="7">
    <source>
        <dbReference type="ARBA" id="ARBA00022989"/>
    </source>
</evidence>
<evidence type="ECO:0000256" key="11">
    <source>
        <dbReference type="ARBA" id="ARBA00045497"/>
    </source>
</evidence>
<feature type="region of interest" description="Disordered" evidence="13">
    <location>
        <begin position="1"/>
        <end position="25"/>
    </location>
</feature>
<keyword evidence="15" id="KW-1185">Reference proteome</keyword>
<proteinExistence type="inferred from homology"/>
<dbReference type="SUPFAM" id="SSF144083">
    <property type="entry name" value="Magnesium transport protein CorA, transmembrane region"/>
    <property type="match status" value="1"/>
</dbReference>
<comment type="function">
    <text evidence="11">Mediates influx of magnesium ions. Alternates between open and closed states. Activated by low cytoplasmic Mg(2+) levels. Inactive when cytoplasmic Mg(2+) levels are high.</text>
</comment>
<feature type="transmembrane region" description="Helical" evidence="12">
    <location>
        <begin position="301"/>
        <end position="320"/>
    </location>
</feature>
<evidence type="ECO:0000256" key="5">
    <source>
        <dbReference type="ARBA" id="ARBA00022692"/>
    </source>
</evidence>
<keyword evidence="9 12" id="KW-0472">Membrane</keyword>
<dbReference type="GO" id="GO:0015087">
    <property type="term" value="F:cobalt ion transmembrane transporter activity"/>
    <property type="evidence" value="ECO:0007669"/>
    <property type="project" value="UniProtKB-UniRule"/>
</dbReference>
<dbReference type="GO" id="GO:0050897">
    <property type="term" value="F:cobalt ion binding"/>
    <property type="evidence" value="ECO:0007669"/>
    <property type="project" value="TreeGrafter"/>
</dbReference>
<dbReference type="Pfam" id="PF01544">
    <property type="entry name" value="CorA"/>
    <property type="match status" value="1"/>
</dbReference>
<dbReference type="eggNOG" id="COG0598">
    <property type="taxonomic scope" value="Bacteria"/>
</dbReference>
<dbReference type="EMBL" id="CP001737">
    <property type="protein sequence ID" value="ACV78541.1"/>
    <property type="molecule type" value="Genomic_DNA"/>
</dbReference>
<dbReference type="CDD" id="cd12830">
    <property type="entry name" value="MtCorA-like"/>
    <property type="match status" value="1"/>
</dbReference>
<dbReference type="GO" id="GO:0005886">
    <property type="term" value="C:plasma membrane"/>
    <property type="evidence" value="ECO:0007669"/>
    <property type="project" value="UniProtKB-SubCell"/>
</dbReference>
<dbReference type="Gene3D" id="3.30.460.20">
    <property type="entry name" value="CorA soluble domain-like"/>
    <property type="match status" value="1"/>
</dbReference>
<comment type="subcellular location">
    <subcellularLocation>
        <location evidence="1">Cell membrane</location>
        <topology evidence="1">Multi-pass membrane protein</topology>
    </subcellularLocation>
    <subcellularLocation>
        <location evidence="12">Membrane</location>
        <topology evidence="12">Multi-pass membrane protein</topology>
    </subcellularLocation>
</comment>
<keyword evidence="8 12" id="KW-0406">Ion transport</keyword>
<evidence type="ECO:0000256" key="1">
    <source>
        <dbReference type="ARBA" id="ARBA00004651"/>
    </source>
</evidence>
<dbReference type="InterPro" id="IPR045861">
    <property type="entry name" value="CorA_cytoplasmic_dom"/>
</dbReference>
<dbReference type="FunCoup" id="C8XJ76">
    <property type="interactions" value="21"/>
</dbReference>
<dbReference type="GO" id="GO:0015095">
    <property type="term" value="F:magnesium ion transmembrane transporter activity"/>
    <property type="evidence" value="ECO:0007669"/>
    <property type="project" value="UniProtKB-UniRule"/>
</dbReference>
<dbReference type="HOGENOM" id="CLU_007127_0_2_11"/>
<feature type="transmembrane region" description="Helical" evidence="12">
    <location>
        <begin position="332"/>
        <end position="352"/>
    </location>
</feature>
<evidence type="ECO:0000313" key="15">
    <source>
        <dbReference type="Proteomes" id="UP000002218"/>
    </source>
</evidence>
<dbReference type="OrthoDB" id="9803416at2"/>
<dbReference type="GO" id="GO:0000287">
    <property type="term" value="F:magnesium ion binding"/>
    <property type="evidence" value="ECO:0007669"/>
    <property type="project" value="TreeGrafter"/>
</dbReference>
<dbReference type="NCBIfam" id="TIGR00383">
    <property type="entry name" value="corA"/>
    <property type="match status" value="1"/>
</dbReference>
<keyword evidence="3 12" id="KW-0813">Transport</keyword>